<dbReference type="InterPro" id="IPR050392">
    <property type="entry name" value="Collagen/C1q_domain"/>
</dbReference>
<reference evidence="4 5" key="1">
    <citation type="journal article" date="2023" name="Sci. Data">
        <title>Genome assembly of the Korean intertidal mud-creeper Batillaria attramentaria.</title>
        <authorList>
            <person name="Patra A.K."/>
            <person name="Ho P.T."/>
            <person name="Jun S."/>
            <person name="Lee S.J."/>
            <person name="Kim Y."/>
            <person name="Won Y.J."/>
        </authorList>
    </citation>
    <scope>NUCLEOTIDE SEQUENCE [LARGE SCALE GENOMIC DNA]</scope>
    <source>
        <strain evidence="4">Wonlab-2016</strain>
    </source>
</reference>
<dbReference type="Pfam" id="PF00386">
    <property type="entry name" value="C1q"/>
    <property type="match status" value="1"/>
</dbReference>
<evidence type="ECO:0000313" key="4">
    <source>
        <dbReference type="EMBL" id="KAK7500423.1"/>
    </source>
</evidence>
<feature type="domain" description="C1q" evidence="3">
    <location>
        <begin position="241"/>
        <end position="371"/>
    </location>
</feature>
<name>A0ABD0LLV8_9CAEN</name>
<dbReference type="PANTHER" id="PTHR15427">
    <property type="entry name" value="EMILIN ELASTIN MICROFIBRIL INTERFACE-LOCATED PROTEIN ELASTIN MICROFIBRIL INTERFACER"/>
    <property type="match status" value="1"/>
</dbReference>
<comment type="caution">
    <text evidence="4">The sequence shown here is derived from an EMBL/GenBank/DDBJ whole genome shotgun (WGS) entry which is preliminary data.</text>
</comment>
<accession>A0ABD0LLV8</accession>
<dbReference type="Proteomes" id="UP001519460">
    <property type="component" value="Unassembled WGS sequence"/>
</dbReference>
<dbReference type="PANTHER" id="PTHR15427:SF2">
    <property type="entry name" value="EMILIN-3"/>
    <property type="match status" value="1"/>
</dbReference>
<keyword evidence="5" id="KW-1185">Reference proteome</keyword>
<dbReference type="Gene3D" id="2.60.120.40">
    <property type="match status" value="1"/>
</dbReference>
<keyword evidence="2" id="KW-0964">Secreted</keyword>
<dbReference type="SMART" id="SM00110">
    <property type="entry name" value="C1Q"/>
    <property type="match status" value="1"/>
</dbReference>
<protein>
    <recommendedName>
        <fullName evidence="3">C1q domain-containing protein</fullName>
    </recommendedName>
</protein>
<evidence type="ECO:0000313" key="5">
    <source>
        <dbReference type="Proteomes" id="UP001519460"/>
    </source>
</evidence>
<proteinExistence type="predicted"/>
<dbReference type="PRINTS" id="PR00007">
    <property type="entry name" value="COMPLEMNTC1Q"/>
</dbReference>
<dbReference type="EMBL" id="JACVVK020000037">
    <property type="protein sequence ID" value="KAK7500423.1"/>
    <property type="molecule type" value="Genomic_DNA"/>
</dbReference>
<evidence type="ECO:0000256" key="2">
    <source>
        <dbReference type="ARBA" id="ARBA00022525"/>
    </source>
</evidence>
<dbReference type="GO" id="GO:0005576">
    <property type="term" value="C:extracellular region"/>
    <property type="evidence" value="ECO:0007669"/>
    <property type="project" value="UniProtKB-SubCell"/>
</dbReference>
<dbReference type="PROSITE" id="PS50871">
    <property type="entry name" value="C1Q"/>
    <property type="match status" value="1"/>
</dbReference>
<organism evidence="4 5">
    <name type="scientific">Batillaria attramentaria</name>
    <dbReference type="NCBI Taxonomy" id="370345"/>
    <lineage>
        <taxon>Eukaryota</taxon>
        <taxon>Metazoa</taxon>
        <taxon>Spiralia</taxon>
        <taxon>Lophotrochozoa</taxon>
        <taxon>Mollusca</taxon>
        <taxon>Gastropoda</taxon>
        <taxon>Caenogastropoda</taxon>
        <taxon>Sorbeoconcha</taxon>
        <taxon>Cerithioidea</taxon>
        <taxon>Batillariidae</taxon>
        <taxon>Batillaria</taxon>
    </lineage>
</organism>
<dbReference type="AlphaFoldDB" id="A0ABD0LLV8"/>
<dbReference type="InterPro" id="IPR001073">
    <property type="entry name" value="C1q_dom"/>
</dbReference>
<evidence type="ECO:0000256" key="1">
    <source>
        <dbReference type="ARBA" id="ARBA00004613"/>
    </source>
</evidence>
<dbReference type="SUPFAM" id="SSF49842">
    <property type="entry name" value="TNF-like"/>
    <property type="match status" value="1"/>
</dbReference>
<evidence type="ECO:0000259" key="3">
    <source>
        <dbReference type="PROSITE" id="PS50871"/>
    </source>
</evidence>
<sequence>MYLGRQPACVLQIQVIGKLLDRLDRDGPELSCKKQDVTRDVNWRYDTAIAWLTQARDEVLHDVTAREETIQRDIEAEKISARGKMERLSAVQARASHMNDSNLDLVLLKNDMQSALMSDDALEQHRSRAAVENTDSSFACESAASLFDLHIAQQYIGNLRSVCTGVCSATPTASFGDLTRQVVDLKTEVEKISKHISSSDVQTASRELSFNNLKKQVEDMKTGLTKDTTSPPKKIKVAVAKLQKTVSFHARLSGSNLEVSSRAKIIFNDLRLSEGGGYDSKTGVFSVPVAGTYAFLATIGNSTSKGTVHAYFVVDGVDCTRAHGSPTSVGSCHVVLKMAVGQKVWLRAGGEPSYSFFYIDTFFSGFLIQAE</sequence>
<comment type="subcellular location">
    <subcellularLocation>
        <location evidence="1">Secreted</location>
    </subcellularLocation>
</comment>
<gene>
    <name evidence="4" type="ORF">BaRGS_00008330</name>
</gene>
<dbReference type="InterPro" id="IPR008983">
    <property type="entry name" value="Tumour_necrosis_fac-like_dom"/>
</dbReference>